<reference evidence="4" key="1">
    <citation type="journal article" date="2019" name="Int. J. Syst. Evol. Microbiol.">
        <title>The Global Catalogue of Microorganisms (GCM) 10K type strain sequencing project: providing services to taxonomists for standard genome sequencing and annotation.</title>
        <authorList>
            <consortium name="The Broad Institute Genomics Platform"/>
            <consortium name="The Broad Institute Genome Sequencing Center for Infectious Disease"/>
            <person name="Wu L."/>
            <person name="Ma J."/>
        </authorList>
    </citation>
    <scope>NUCLEOTIDE SEQUENCE [LARGE SCALE GENOMIC DNA]</scope>
    <source>
        <strain evidence="4">CGMCC 1.12778</strain>
    </source>
</reference>
<organism evidence="3 4">
    <name type="scientific">Arthrobacter liuii</name>
    <dbReference type="NCBI Taxonomy" id="1476996"/>
    <lineage>
        <taxon>Bacteria</taxon>
        <taxon>Bacillati</taxon>
        <taxon>Actinomycetota</taxon>
        <taxon>Actinomycetes</taxon>
        <taxon>Micrococcales</taxon>
        <taxon>Micrococcaceae</taxon>
        <taxon>Arthrobacter</taxon>
    </lineage>
</organism>
<accession>A0ABQ2AXK1</accession>
<name>A0ABQ2AXK1_9MICC</name>
<dbReference type="Pfam" id="PF00535">
    <property type="entry name" value="Glycos_transf_2"/>
    <property type="match status" value="1"/>
</dbReference>
<dbReference type="SUPFAM" id="SSF53448">
    <property type="entry name" value="Nucleotide-diphospho-sugar transferases"/>
    <property type="match status" value="1"/>
</dbReference>
<proteinExistence type="inferred from homology"/>
<feature type="domain" description="Glycosyltransferase 2-like" evidence="2">
    <location>
        <begin position="60"/>
        <end position="215"/>
    </location>
</feature>
<evidence type="ECO:0000313" key="4">
    <source>
        <dbReference type="Proteomes" id="UP000643279"/>
    </source>
</evidence>
<dbReference type="InterPro" id="IPR050256">
    <property type="entry name" value="Glycosyltransferase_2"/>
</dbReference>
<evidence type="ECO:0000256" key="1">
    <source>
        <dbReference type="ARBA" id="ARBA00006739"/>
    </source>
</evidence>
<dbReference type="Gene3D" id="3.90.550.10">
    <property type="entry name" value="Spore Coat Polysaccharide Biosynthesis Protein SpsA, Chain A"/>
    <property type="match status" value="1"/>
</dbReference>
<dbReference type="PANTHER" id="PTHR48090">
    <property type="entry name" value="UNDECAPRENYL-PHOSPHATE 4-DEOXY-4-FORMAMIDO-L-ARABINOSE TRANSFERASE-RELATED"/>
    <property type="match status" value="1"/>
</dbReference>
<dbReference type="Proteomes" id="UP000643279">
    <property type="component" value="Unassembled WGS sequence"/>
</dbReference>
<protein>
    <recommendedName>
        <fullName evidence="2">Glycosyltransferase 2-like domain-containing protein</fullName>
    </recommendedName>
</protein>
<evidence type="ECO:0000313" key="3">
    <source>
        <dbReference type="EMBL" id="GGH98128.1"/>
    </source>
</evidence>
<comment type="similarity">
    <text evidence="1">Belongs to the glycosyltransferase 2 family.</text>
</comment>
<dbReference type="EMBL" id="BMFW01000015">
    <property type="protein sequence ID" value="GGH98128.1"/>
    <property type="molecule type" value="Genomic_DNA"/>
</dbReference>
<dbReference type="PANTHER" id="PTHR48090:SF7">
    <property type="entry name" value="RFBJ PROTEIN"/>
    <property type="match status" value="1"/>
</dbReference>
<dbReference type="CDD" id="cd04179">
    <property type="entry name" value="DPM_DPG-synthase_like"/>
    <property type="match status" value="1"/>
</dbReference>
<evidence type="ECO:0000259" key="2">
    <source>
        <dbReference type="Pfam" id="PF00535"/>
    </source>
</evidence>
<keyword evidence="4" id="KW-1185">Reference proteome</keyword>
<dbReference type="InterPro" id="IPR001173">
    <property type="entry name" value="Glyco_trans_2-like"/>
</dbReference>
<comment type="caution">
    <text evidence="3">The sequence shown here is derived from an EMBL/GenBank/DDBJ whole genome shotgun (WGS) entry which is preliminary data.</text>
</comment>
<gene>
    <name evidence="3" type="ORF">GCM10007170_29960</name>
</gene>
<dbReference type="InterPro" id="IPR029044">
    <property type="entry name" value="Nucleotide-diphossugar_trans"/>
</dbReference>
<sequence>MLGDSDQTMTGLSVSAAAITARGLLKNPNCHEVVRQLSISPQLPALFAEPGLLSSQASISVVIPTLNEEKNLPWVLRRMPAYVDEVIIVDGRSQDKTVEVAKALRADVVVVNETRKGKGVALRAGFAAATGDIIVMLDADGSMDPQEIGWFVAPLQHDFDFVKGSRHVTGGGSEDLTRLRKAGNRALTGLANAVLHSNYSDLCYGYIAFRRECLEVLELQSDGFEIETELIVRAARGGLRIAEVPSLELDRISGASNLQTFRDGWRVLHTLARECTLWEAPTAGARPEALRRVRYTYSNVRFPRLPVDPHSVLAPAVKPQEALVAAVVAQHA</sequence>